<comment type="caution">
    <text evidence="2">The sequence shown here is derived from an EMBL/GenBank/DDBJ whole genome shotgun (WGS) entry which is preliminary data.</text>
</comment>
<keyword evidence="3" id="KW-1185">Reference proteome</keyword>
<feature type="compositionally biased region" description="Polar residues" evidence="1">
    <location>
        <begin position="1"/>
        <end position="29"/>
    </location>
</feature>
<organism evidence="2 3">
    <name type="scientific">Tuber magnatum</name>
    <name type="common">white Piedmont truffle</name>
    <dbReference type="NCBI Taxonomy" id="42249"/>
    <lineage>
        <taxon>Eukaryota</taxon>
        <taxon>Fungi</taxon>
        <taxon>Dikarya</taxon>
        <taxon>Ascomycota</taxon>
        <taxon>Pezizomycotina</taxon>
        <taxon>Pezizomycetes</taxon>
        <taxon>Pezizales</taxon>
        <taxon>Tuberaceae</taxon>
        <taxon>Tuber</taxon>
    </lineage>
</organism>
<sequence>MTSPARSSQNVPDPNSDTTGNSAVATSPKNPDGDGHQPFPVSTNRFGFSFTGQLCVQSGSADRMQQKEPPETSPGTSTATAEVYGSHVNEIDKINEGPTYQKAILERRERYLPSYSNFLPIKSLPQTGRVPSIIPSECNRSPSEDSTNDVDGNKMEKEIASGDK</sequence>
<evidence type="ECO:0000313" key="3">
    <source>
        <dbReference type="Proteomes" id="UP000246991"/>
    </source>
</evidence>
<dbReference type="OrthoDB" id="10507363at2759"/>
<evidence type="ECO:0000256" key="1">
    <source>
        <dbReference type="SAM" id="MobiDB-lite"/>
    </source>
</evidence>
<proteinExistence type="predicted"/>
<dbReference type="Proteomes" id="UP000246991">
    <property type="component" value="Unassembled WGS sequence"/>
</dbReference>
<dbReference type="EMBL" id="PYWC01000101">
    <property type="protein sequence ID" value="PWW72577.1"/>
    <property type="molecule type" value="Genomic_DNA"/>
</dbReference>
<evidence type="ECO:0000313" key="2">
    <source>
        <dbReference type="EMBL" id="PWW72577.1"/>
    </source>
</evidence>
<feature type="region of interest" description="Disordered" evidence="1">
    <location>
        <begin position="1"/>
        <end position="45"/>
    </location>
</feature>
<dbReference type="AlphaFoldDB" id="A0A317SFM5"/>
<protein>
    <submittedName>
        <fullName evidence="2">Uncharacterized protein</fullName>
    </submittedName>
</protein>
<feature type="region of interest" description="Disordered" evidence="1">
    <location>
        <begin position="57"/>
        <end position="79"/>
    </location>
</feature>
<feature type="region of interest" description="Disordered" evidence="1">
    <location>
        <begin position="121"/>
        <end position="164"/>
    </location>
</feature>
<accession>A0A317SFM5</accession>
<gene>
    <name evidence="2" type="ORF">C7212DRAFT_366389</name>
</gene>
<feature type="compositionally biased region" description="Basic and acidic residues" evidence="1">
    <location>
        <begin position="151"/>
        <end position="164"/>
    </location>
</feature>
<reference evidence="2 3" key="1">
    <citation type="submission" date="2018-03" db="EMBL/GenBank/DDBJ databases">
        <title>Genomes of Pezizomycetes fungi and the evolution of truffles.</title>
        <authorList>
            <person name="Murat C."/>
            <person name="Payen T."/>
            <person name="Noel B."/>
            <person name="Kuo A."/>
            <person name="Martin F.M."/>
        </authorList>
    </citation>
    <scope>NUCLEOTIDE SEQUENCE [LARGE SCALE GENOMIC DNA]</scope>
    <source>
        <strain evidence="2">091103-1</strain>
    </source>
</reference>
<name>A0A317SFM5_9PEZI</name>